<reference evidence="1" key="1">
    <citation type="journal article" date="2021" name="Nat. Commun.">
        <title>Genetic determinants of endophytism in the Arabidopsis root mycobiome.</title>
        <authorList>
            <person name="Mesny F."/>
            <person name="Miyauchi S."/>
            <person name="Thiergart T."/>
            <person name="Pickel B."/>
            <person name="Atanasova L."/>
            <person name="Karlsson M."/>
            <person name="Huettel B."/>
            <person name="Barry K.W."/>
            <person name="Haridas S."/>
            <person name="Chen C."/>
            <person name="Bauer D."/>
            <person name="Andreopoulos W."/>
            <person name="Pangilinan J."/>
            <person name="LaButti K."/>
            <person name="Riley R."/>
            <person name="Lipzen A."/>
            <person name="Clum A."/>
            <person name="Drula E."/>
            <person name="Henrissat B."/>
            <person name="Kohler A."/>
            <person name="Grigoriev I.V."/>
            <person name="Martin F.M."/>
            <person name="Hacquard S."/>
        </authorList>
    </citation>
    <scope>NUCLEOTIDE SEQUENCE</scope>
    <source>
        <strain evidence="1">MPI-CAGE-CH-0230</strain>
    </source>
</reference>
<proteinExistence type="predicted"/>
<name>A0A9P8YGV1_9PEZI</name>
<dbReference type="RefSeq" id="XP_046018095.1">
    <property type="nucleotide sequence ID" value="XM_046161406.1"/>
</dbReference>
<evidence type="ECO:0000313" key="1">
    <source>
        <dbReference type="EMBL" id="KAH7040040.1"/>
    </source>
</evidence>
<dbReference type="OrthoDB" id="432970at2759"/>
<dbReference type="AlphaFoldDB" id="A0A9P8YGV1"/>
<dbReference type="GeneID" id="70190952"/>
<evidence type="ECO:0008006" key="3">
    <source>
        <dbReference type="Google" id="ProtNLM"/>
    </source>
</evidence>
<dbReference type="EMBL" id="JAGTJQ010000001">
    <property type="protein sequence ID" value="KAH7040040.1"/>
    <property type="molecule type" value="Genomic_DNA"/>
</dbReference>
<comment type="caution">
    <text evidence="1">The sequence shown here is derived from an EMBL/GenBank/DDBJ whole genome shotgun (WGS) entry which is preliminary data.</text>
</comment>
<organism evidence="1 2">
    <name type="scientific">Microdochium trichocladiopsis</name>
    <dbReference type="NCBI Taxonomy" id="1682393"/>
    <lineage>
        <taxon>Eukaryota</taxon>
        <taxon>Fungi</taxon>
        <taxon>Dikarya</taxon>
        <taxon>Ascomycota</taxon>
        <taxon>Pezizomycotina</taxon>
        <taxon>Sordariomycetes</taxon>
        <taxon>Xylariomycetidae</taxon>
        <taxon>Xylariales</taxon>
        <taxon>Microdochiaceae</taxon>
        <taxon>Microdochium</taxon>
    </lineage>
</organism>
<keyword evidence="2" id="KW-1185">Reference proteome</keyword>
<gene>
    <name evidence="1" type="ORF">B0I36DRAFT_390830</name>
</gene>
<evidence type="ECO:0000313" key="2">
    <source>
        <dbReference type="Proteomes" id="UP000756346"/>
    </source>
</evidence>
<accession>A0A9P8YGV1</accession>
<dbReference type="Proteomes" id="UP000756346">
    <property type="component" value="Unassembled WGS sequence"/>
</dbReference>
<sequence length="535" mass="60914">MLDGVETLFALLPKPEAHEIWCRLWERLDSGALWDSLTAAKLNKSHVNRDHRLLASRKPSCIEDVDRFWHTIAEFAISKIPADILGDSPQARQLRYYKWWARGKSDAEKTLMLTDNPNLGDVVRTAAAGLTSQADRACASCHKTPPDTYEFPCCPNCLILDGTGKRKLLCTYYCSKACAARDSEAHKVHCFPRRRVIRAVKLVAKLLQTIDAAASHTQWKTLAVRDGITYLEEVPRTQLAYLGEFALQTIVRDDQQPEATYLAALTSDHCREMLLMGDRLVRLLLAPLCQSIEVVNISPRNGFNPVCLLNSDHTDRPQRFMMIGIHTVLRLTLHSGEKLAADIYGAQFGWPEVVAPWDSWREKRTLEATCDRPGALTFDKEILLTLTEGMLHRDPSYFVGDEIRAEMARDIAALVLRKSESFKKSLGLAAFRKNGADYRAWETDIQEAARQKCNEVMQLRRASNQKRLYFDQYDRVQATRSPEEVEALRGVWLTPQDINKHGTNPSKLKALWKKRCMRSSKQAVFKKLGMHMQFK</sequence>
<protein>
    <recommendedName>
        <fullName evidence="3">MYND-type zinc finger protein samB</fullName>
    </recommendedName>
</protein>